<reference evidence="3" key="1">
    <citation type="submission" date="2023-03" db="EMBL/GenBank/DDBJ databases">
        <authorList>
            <person name="Steffen K."/>
            <person name="Cardenas P."/>
        </authorList>
    </citation>
    <scope>NUCLEOTIDE SEQUENCE</scope>
</reference>
<gene>
    <name evidence="3" type="ORF">GBAR_LOCUS18079</name>
</gene>
<dbReference type="PANTHER" id="PTHR46268">
    <property type="entry name" value="STRESS RESPONSE PROTEIN NHAX"/>
    <property type="match status" value="1"/>
</dbReference>
<dbReference type="PANTHER" id="PTHR46268:SF6">
    <property type="entry name" value="UNIVERSAL STRESS PROTEIN UP12"/>
    <property type="match status" value="1"/>
</dbReference>
<comment type="caution">
    <text evidence="3">The sequence shown here is derived from an EMBL/GenBank/DDBJ whole genome shotgun (WGS) entry which is preliminary data.</text>
</comment>
<feature type="domain" description="UspA" evidence="2">
    <location>
        <begin position="6"/>
        <end position="148"/>
    </location>
</feature>
<dbReference type="Gene3D" id="3.40.50.620">
    <property type="entry name" value="HUPs"/>
    <property type="match status" value="2"/>
</dbReference>
<evidence type="ECO:0000259" key="2">
    <source>
        <dbReference type="Pfam" id="PF00582"/>
    </source>
</evidence>
<dbReference type="CDD" id="cd00293">
    <property type="entry name" value="USP-like"/>
    <property type="match status" value="2"/>
</dbReference>
<dbReference type="Proteomes" id="UP001174909">
    <property type="component" value="Unassembled WGS sequence"/>
</dbReference>
<dbReference type="EMBL" id="CASHTH010002575">
    <property type="protein sequence ID" value="CAI8031919.1"/>
    <property type="molecule type" value="Genomic_DNA"/>
</dbReference>
<dbReference type="InterPro" id="IPR006015">
    <property type="entry name" value="Universal_stress_UspA"/>
</dbReference>
<organism evidence="3 4">
    <name type="scientific">Geodia barretti</name>
    <name type="common">Barrett's horny sponge</name>
    <dbReference type="NCBI Taxonomy" id="519541"/>
    <lineage>
        <taxon>Eukaryota</taxon>
        <taxon>Metazoa</taxon>
        <taxon>Porifera</taxon>
        <taxon>Demospongiae</taxon>
        <taxon>Heteroscleromorpha</taxon>
        <taxon>Tetractinellida</taxon>
        <taxon>Astrophorina</taxon>
        <taxon>Geodiidae</taxon>
        <taxon>Geodia</taxon>
    </lineage>
</organism>
<proteinExistence type="inferred from homology"/>
<dbReference type="PRINTS" id="PR01438">
    <property type="entry name" value="UNVRSLSTRESS"/>
</dbReference>
<dbReference type="InterPro" id="IPR014729">
    <property type="entry name" value="Rossmann-like_a/b/a_fold"/>
</dbReference>
<protein>
    <submittedName>
        <fullName evidence="3">Universal stress protein MJ0531</fullName>
    </submittedName>
</protein>
<keyword evidence="4" id="KW-1185">Reference proteome</keyword>
<dbReference type="SUPFAM" id="SSF52402">
    <property type="entry name" value="Adenine nucleotide alpha hydrolases-like"/>
    <property type="match status" value="2"/>
</dbReference>
<evidence type="ECO:0000313" key="3">
    <source>
        <dbReference type="EMBL" id="CAI8031919.1"/>
    </source>
</evidence>
<evidence type="ECO:0000256" key="1">
    <source>
        <dbReference type="ARBA" id="ARBA00008791"/>
    </source>
</evidence>
<dbReference type="InterPro" id="IPR006016">
    <property type="entry name" value="UspA"/>
</dbReference>
<dbReference type="AlphaFoldDB" id="A0AA35SLS3"/>
<feature type="domain" description="UspA" evidence="2">
    <location>
        <begin position="162"/>
        <end position="313"/>
    </location>
</feature>
<accession>A0AA35SLS3</accession>
<sequence length="336" mass="35824">MMTLHKKIIVPLDGSELSDQALRPAMLMAETTGATVNLVRCFASIPRWQVDRYQGRHSGSMSESEHVRITAWLKAHKLRLAKDGSTVPIEVSAHEGPAVEHITRLANQEPDALIVMSTHGRGGLSRLIMGSVTSRVVRAVRNPMFIVRSTETDMLNTPEVIDRIIVPLDGTTFSEAALSHAGALAASFGARVTLYQATHGAGFFQSNSEWVGSNGEAGFEFSSPSKMATELAVQSMNYLSDCADSLKAEFGLTRVDVVNSQENAADAIVRLAGDSDNGLVVMTTHGRAGVGRALLGSVADRVVRASPVPTLLVQEPAVHGDMSVGRSVDNLVGAVL</sequence>
<name>A0AA35SLS3_GEOBA</name>
<comment type="similarity">
    <text evidence="1">Belongs to the universal stress protein A family.</text>
</comment>
<evidence type="ECO:0000313" key="4">
    <source>
        <dbReference type="Proteomes" id="UP001174909"/>
    </source>
</evidence>
<dbReference type="Pfam" id="PF00582">
    <property type="entry name" value="Usp"/>
    <property type="match status" value="2"/>
</dbReference>